<dbReference type="AlphaFoldDB" id="A0A401RN92"/>
<dbReference type="Proteomes" id="UP000287033">
    <property type="component" value="Unassembled WGS sequence"/>
</dbReference>
<accession>A0A401RN92</accession>
<keyword evidence="1" id="KW-1133">Transmembrane helix</keyword>
<proteinExistence type="predicted"/>
<comment type="caution">
    <text evidence="2">The sequence shown here is derived from an EMBL/GenBank/DDBJ whole genome shotgun (WGS) entry which is preliminary data.</text>
</comment>
<dbReference type="PANTHER" id="PTHR16125:SF3">
    <property type="entry name" value="TRANSMEMBRANE PROTEIN 74"/>
    <property type="match status" value="1"/>
</dbReference>
<dbReference type="OrthoDB" id="6096234at2759"/>
<evidence type="ECO:0000313" key="2">
    <source>
        <dbReference type="EMBL" id="GCC19609.1"/>
    </source>
</evidence>
<evidence type="ECO:0000313" key="3">
    <source>
        <dbReference type="Proteomes" id="UP000287033"/>
    </source>
</evidence>
<reference evidence="2 3" key="1">
    <citation type="journal article" date="2018" name="Nat. Ecol. Evol.">
        <title>Shark genomes provide insights into elasmobranch evolution and the origin of vertebrates.</title>
        <authorList>
            <person name="Hara Y"/>
            <person name="Yamaguchi K"/>
            <person name="Onimaru K"/>
            <person name="Kadota M"/>
            <person name="Koyanagi M"/>
            <person name="Keeley SD"/>
            <person name="Tatsumi K"/>
            <person name="Tanaka K"/>
            <person name="Motone F"/>
            <person name="Kageyama Y"/>
            <person name="Nozu R"/>
            <person name="Adachi N"/>
            <person name="Nishimura O"/>
            <person name="Nakagawa R"/>
            <person name="Tanegashima C"/>
            <person name="Kiyatake I"/>
            <person name="Matsumoto R"/>
            <person name="Murakumo K"/>
            <person name="Nishida K"/>
            <person name="Terakita A"/>
            <person name="Kuratani S"/>
            <person name="Sato K"/>
            <person name="Hyodo S Kuraku.S."/>
        </authorList>
    </citation>
    <scope>NUCLEOTIDE SEQUENCE [LARGE SCALE GENOMIC DNA]</scope>
</reference>
<gene>
    <name evidence="2" type="ORF">chiPu_0000101</name>
</gene>
<dbReference type="InterPro" id="IPR029695">
    <property type="entry name" value="TMEM74-like"/>
</dbReference>
<keyword evidence="3" id="KW-1185">Reference proteome</keyword>
<feature type="transmembrane region" description="Helical" evidence="1">
    <location>
        <begin position="192"/>
        <end position="215"/>
    </location>
</feature>
<evidence type="ECO:0008006" key="4">
    <source>
        <dbReference type="Google" id="ProtNLM"/>
    </source>
</evidence>
<evidence type="ECO:0000256" key="1">
    <source>
        <dbReference type="SAM" id="Phobius"/>
    </source>
</evidence>
<dbReference type="Pfam" id="PF14927">
    <property type="entry name" value="Neurensin"/>
    <property type="match status" value="1"/>
</dbReference>
<protein>
    <recommendedName>
        <fullName evidence="4">Transmembrane protein 74</fullName>
    </recommendedName>
</protein>
<keyword evidence="1" id="KW-0812">Transmembrane</keyword>
<feature type="transmembrane region" description="Helical" evidence="1">
    <location>
        <begin position="136"/>
        <end position="158"/>
    </location>
</feature>
<keyword evidence="1" id="KW-0472">Membrane</keyword>
<organism evidence="2 3">
    <name type="scientific">Chiloscyllium punctatum</name>
    <name type="common">Brownbanded bambooshark</name>
    <name type="synonym">Hemiscyllium punctatum</name>
    <dbReference type="NCBI Taxonomy" id="137246"/>
    <lineage>
        <taxon>Eukaryota</taxon>
        <taxon>Metazoa</taxon>
        <taxon>Chordata</taxon>
        <taxon>Craniata</taxon>
        <taxon>Vertebrata</taxon>
        <taxon>Chondrichthyes</taxon>
        <taxon>Elasmobranchii</taxon>
        <taxon>Galeomorphii</taxon>
        <taxon>Galeoidea</taxon>
        <taxon>Orectolobiformes</taxon>
        <taxon>Hemiscylliidae</taxon>
        <taxon>Chiloscyllium</taxon>
    </lineage>
</organism>
<sequence length="265" mass="28966">MASVELVYLGEGNSQPCAWKELEWGLHASFPCLSGSAPGTAPYECYSYKHGQQHHPAGKDIKVCCCDQQLETSFTYVDENVNLQRASPTLSDKSYTMQSYHGSSSDIRAIPDGLQELSTESDDDSSSESSDTSVDYGFISALLFLFTGITLVIISYVIPRDVTVNPDSVSAREMENLQKESARIGAHLDRCVIAGLGLLTLGGILLSTLLMISICKGELYRRQRFAAVGRSGKIYGSFSFRLKSPGPNTSIQRFPMDGEDTMTID</sequence>
<dbReference type="PANTHER" id="PTHR16125">
    <property type="entry name" value="TRANSMEMBRANE PROTEIN 74"/>
    <property type="match status" value="1"/>
</dbReference>
<name>A0A401RN92_CHIPU</name>
<dbReference type="EMBL" id="BEZZ01000001">
    <property type="protein sequence ID" value="GCC19609.1"/>
    <property type="molecule type" value="Genomic_DNA"/>
</dbReference>
<dbReference type="OMA" id="LNEWSHE"/>